<sequence>MAITKVWIEDGCIVCNACEAECPEVFHVTDTSCNVNGSVREDGVDNENRDEMSPLSGSFGTDLEAAIEAAAASCPVEVIKFEKA</sequence>
<dbReference type="PROSITE" id="PS51379">
    <property type="entry name" value="4FE4S_FER_2"/>
    <property type="match status" value="1"/>
</dbReference>
<dbReference type="Pfam" id="PF13459">
    <property type="entry name" value="Fer4_15"/>
    <property type="match status" value="1"/>
</dbReference>
<comment type="caution">
    <text evidence="5">The sequence shown here is derived from an EMBL/GenBank/DDBJ whole genome shotgun (WGS) entry which is preliminary data.</text>
</comment>
<evidence type="ECO:0000259" key="4">
    <source>
        <dbReference type="PROSITE" id="PS51379"/>
    </source>
</evidence>
<dbReference type="AlphaFoldDB" id="A0A9D7SEB5"/>
<evidence type="ECO:0000256" key="1">
    <source>
        <dbReference type="ARBA" id="ARBA00022723"/>
    </source>
</evidence>
<keyword evidence="1" id="KW-0479">Metal-binding</keyword>
<dbReference type="PROSITE" id="PS00198">
    <property type="entry name" value="4FE4S_FER_1"/>
    <property type="match status" value="1"/>
</dbReference>
<feature type="domain" description="4Fe-4S ferredoxin-type" evidence="4">
    <location>
        <begin position="3"/>
        <end position="31"/>
    </location>
</feature>
<accession>A0A9D7SEB5</accession>
<evidence type="ECO:0000256" key="2">
    <source>
        <dbReference type="ARBA" id="ARBA00023004"/>
    </source>
</evidence>
<dbReference type="InterPro" id="IPR017896">
    <property type="entry name" value="4Fe4S_Fe-S-bd"/>
</dbReference>
<evidence type="ECO:0000313" key="5">
    <source>
        <dbReference type="EMBL" id="MBK9795835.1"/>
    </source>
</evidence>
<gene>
    <name evidence="5" type="ORF">IPP58_04965</name>
</gene>
<dbReference type="GO" id="GO:0051536">
    <property type="term" value="F:iron-sulfur cluster binding"/>
    <property type="evidence" value="ECO:0007669"/>
    <property type="project" value="UniProtKB-KW"/>
</dbReference>
<evidence type="ECO:0000313" key="6">
    <source>
        <dbReference type="Proteomes" id="UP000886657"/>
    </source>
</evidence>
<dbReference type="EMBL" id="JADKIO010000005">
    <property type="protein sequence ID" value="MBK9795835.1"/>
    <property type="molecule type" value="Genomic_DNA"/>
</dbReference>
<dbReference type="Gene3D" id="3.30.70.20">
    <property type="match status" value="1"/>
</dbReference>
<dbReference type="Proteomes" id="UP000886657">
    <property type="component" value="Unassembled WGS sequence"/>
</dbReference>
<keyword evidence="3" id="KW-0411">Iron-sulfur</keyword>
<dbReference type="GO" id="GO:0046872">
    <property type="term" value="F:metal ion binding"/>
    <property type="evidence" value="ECO:0007669"/>
    <property type="project" value="UniProtKB-KW"/>
</dbReference>
<reference evidence="5" key="1">
    <citation type="submission" date="2020-10" db="EMBL/GenBank/DDBJ databases">
        <title>Connecting structure to function with the recovery of over 1000 high-quality activated sludge metagenome-assembled genomes encoding full-length rRNA genes using long-read sequencing.</title>
        <authorList>
            <person name="Singleton C.M."/>
            <person name="Petriglieri F."/>
            <person name="Kristensen J.M."/>
            <person name="Kirkegaard R.H."/>
            <person name="Michaelsen T.Y."/>
            <person name="Andersen M.H."/>
            <person name="Karst S.M."/>
            <person name="Dueholm M.S."/>
            <person name="Nielsen P.H."/>
            <person name="Albertsen M."/>
        </authorList>
    </citation>
    <scope>NUCLEOTIDE SEQUENCE</scope>
    <source>
        <strain evidence="5">Skiv_18-Q3-R9-52_MAXAC.067</strain>
    </source>
</reference>
<proteinExistence type="predicted"/>
<evidence type="ECO:0000256" key="3">
    <source>
        <dbReference type="ARBA" id="ARBA00023014"/>
    </source>
</evidence>
<dbReference type="InterPro" id="IPR017900">
    <property type="entry name" value="4Fe4S_Fe_S_CS"/>
</dbReference>
<organism evidence="5 6">
    <name type="scientific">Candidatus Geothrix skivensis</name>
    <dbReference type="NCBI Taxonomy" id="2954439"/>
    <lineage>
        <taxon>Bacteria</taxon>
        <taxon>Pseudomonadati</taxon>
        <taxon>Acidobacteriota</taxon>
        <taxon>Holophagae</taxon>
        <taxon>Holophagales</taxon>
        <taxon>Holophagaceae</taxon>
        <taxon>Geothrix</taxon>
    </lineage>
</organism>
<protein>
    <submittedName>
        <fullName evidence="5">Ferredoxin</fullName>
    </submittedName>
</protein>
<keyword evidence="2" id="KW-0408">Iron</keyword>
<dbReference type="SUPFAM" id="SSF54862">
    <property type="entry name" value="4Fe-4S ferredoxins"/>
    <property type="match status" value="1"/>
</dbReference>
<name>A0A9D7SEB5_9BACT</name>